<dbReference type="OrthoDB" id="3477511at2"/>
<evidence type="ECO:0000256" key="2">
    <source>
        <dbReference type="ARBA" id="ARBA00022801"/>
    </source>
</evidence>
<name>A0A1H8DU24_9RHOB</name>
<dbReference type="Pfam" id="PF03061">
    <property type="entry name" value="4HBT"/>
    <property type="match status" value="1"/>
</dbReference>
<dbReference type="AlphaFoldDB" id="A0A1H8DU24"/>
<keyword evidence="5" id="KW-1185">Reference proteome</keyword>
<protein>
    <submittedName>
        <fullName evidence="4">Uncharacterized domain 1-containing protein</fullName>
    </submittedName>
</protein>
<dbReference type="Proteomes" id="UP000199372">
    <property type="component" value="Unassembled WGS sequence"/>
</dbReference>
<dbReference type="GO" id="GO:0047617">
    <property type="term" value="F:fatty acyl-CoA hydrolase activity"/>
    <property type="evidence" value="ECO:0007669"/>
    <property type="project" value="InterPro"/>
</dbReference>
<dbReference type="NCBIfam" id="TIGR00369">
    <property type="entry name" value="unchar_dom_1"/>
    <property type="match status" value="1"/>
</dbReference>
<dbReference type="PANTHER" id="PTHR21660:SF1">
    <property type="entry name" value="ACYL-COENZYME A THIOESTERASE 13"/>
    <property type="match status" value="1"/>
</dbReference>
<dbReference type="InterPro" id="IPR039298">
    <property type="entry name" value="ACOT13"/>
</dbReference>
<proteinExistence type="inferred from homology"/>
<comment type="similarity">
    <text evidence="1">Belongs to the thioesterase PaaI family.</text>
</comment>
<evidence type="ECO:0000256" key="1">
    <source>
        <dbReference type="ARBA" id="ARBA00008324"/>
    </source>
</evidence>
<dbReference type="EMBL" id="FOCM01000002">
    <property type="protein sequence ID" value="SEN10759.1"/>
    <property type="molecule type" value="Genomic_DNA"/>
</dbReference>
<dbReference type="InterPro" id="IPR003736">
    <property type="entry name" value="PAAI_dom"/>
</dbReference>
<evidence type="ECO:0000313" key="4">
    <source>
        <dbReference type="EMBL" id="SEN10759.1"/>
    </source>
</evidence>
<dbReference type="CDD" id="cd03443">
    <property type="entry name" value="PaaI_thioesterase"/>
    <property type="match status" value="1"/>
</dbReference>
<dbReference type="Gene3D" id="3.10.129.10">
    <property type="entry name" value="Hotdog Thioesterase"/>
    <property type="match status" value="1"/>
</dbReference>
<sequence length="138" mass="14239">MSTPGIITDETGTQRTIGYVLDVSGGDGCARCRLTLDDRHTNRHGAFHGGLAAVMLDNAMGAAGSLTVDDSGLYPMVTISMTTNFIASAQVGDTLTATGRVVGGGRSVKFIEGELRRDDGTLIATGSGAFKVMKKAQG</sequence>
<accession>A0A1H8DU24</accession>
<dbReference type="InterPro" id="IPR006683">
    <property type="entry name" value="Thioestr_dom"/>
</dbReference>
<feature type="domain" description="Thioesterase" evidence="3">
    <location>
        <begin position="44"/>
        <end position="123"/>
    </location>
</feature>
<dbReference type="PANTHER" id="PTHR21660">
    <property type="entry name" value="THIOESTERASE SUPERFAMILY MEMBER-RELATED"/>
    <property type="match status" value="1"/>
</dbReference>
<dbReference type="SUPFAM" id="SSF54637">
    <property type="entry name" value="Thioesterase/thiol ester dehydrase-isomerase"/>
    <property type="match status" value="1"/>
</dbReference>
<keyword evidence="2" id="KW-0378">Hydrolase</keyword>
<reference evidence="5" key="1">
    <citation type="submission" date="2016-10" db="EMBL/GenBank/DDBJ databases">
        <authorList>
            <person name="Varghese N."/>
            <person name="Submissions S."/>
        </authorList>
    </citation>
    <scope>NUCLEOTIDE SEQUENCE [LARGE SCALE GENOMIC DNA]</scope>
    <source>
        <strain evidence="5">DSM 26893</strain>
    </source>
</reference>
<dbReference type="InterPro" id="IPR029069">
    <property type="entry name" value="HotDog_dom_sf"/>
</dbReference>
<dbReference type="RefSeq" id="WP_091844768.1">
    <property type="nucleotide sequence ID" value="NZ_FOCM01000002.1"/>
</dbReference>
<evidence type="ECO:0000313" key="5">
    <source>
        <dbReference type="Proteomes" id="UP000199372"/>
    </source>
</evidence>
<gene>
    <name evidence="4" type="ORF">SAMN04488011_102476</name>
</gene>
<evidence type="ECO:0000259" key="3">
    <source>
        <dbReference type="Pfam" id="PF03061"/>
    </source>
</evidence>
<organism evidence="4 5">
    <name type="scientific">Palleronia pelagia</name>
    <dbReference type="NCBI Taxonomy" id="387096"/>
    <lineage>
        <taxon>Bacteria</taxon>
        <taxon>Pseudomonadati</taxon>
        <taxon>Pseudomonadota</taxon>
        <taxon>Alphaproteobacteria</taxon>
        <taxon>Rhodobacterales</taxon>
        <taxon>Roseobacteraceae</taxon>
        <taxon>Palleronia</taxon>
    </lineage>
</organism>